<dbReference type="PANTHER" id="PTHR23159">
    <property type="entry name" value="CENTROSOMAL PROTEIN 2"/>
    <property type="match status" value="1"/>
</dbReference>
<feature type="transmembrane region" description="Helical" evidence="3">
    <location>
        <begin position="43"/>
        <end position="71"/>
    </location>
</feature>
<evidence type="ECO:0000313" key="5">
    <source>
        <dbReference type="EMBL" id="KAK5946158.1"/>
    </source>
</evidence>
<dbReference type="EMBL" id="JAVHJV010000001">
    <property type="protein sequence ID" value="KAK5946158.1"/>
    <property type="molecule type" value="Genomic_DNA"/>
</dbReference>
<accession>A0ABR0S113</accession>
<feature type="signal peptide" evidence="4">
    <location>
        <begin position="1"/>
        <end position="19"/>
    </location>
</feature>
<evidence type="ECO:0000313" key="6">
    <source>
        <dbReference type="Proteomes" id="UP001334248"/>
    </source>
</evidence>
<keyword evidence="1" id="KW-0175">Coiled coil</keyword>
<comment type="caution">
    <text evidence="5">The sequence shown here is derived from an EMBL/GenBank/DDBJ whole genome shotgun (WGS) entry which is preliminary data.</text>
</comment>
<protein>
    <submittedName>
        <fullName evidence="5">Uncharacterized protein</fullName>
    </submittedName>
</protein>
<reference evidence="5 6" key="1">
    <citation type="journal article" date="2023" name="Res Sq">
        <title>Genomic and morphological characterization of Knufia obscura isolated from the Mars 2020 spacecraft assembly facility.</title>
        <authorList>
            <person name="Chander A.M."/>
            <person name="Teixeira M.M."/>
            <person name="Singh N.K."/>
            <person name="Williams M.P."/>
            <person name="Parker C.W."/>
            <person name="Leo P."/>
            <person name="Stajich J.E."/>
            <person name="Torok T."/>
            <person name="Tighe S."/>
            <person name="Mason C.E."/>
            <person name="Venkateswaran K."/>
        </authorList>
    </citation>
    <scope>NUCLEOTIDE SEQUENCE [LARGE SCALE GENOMIC DNA]</scope>
    <source>
        <strain evidence="5 6">CCFEE 5817</strain>
    </source>
</reference>
<dbReference type="RefSeq" id="XP_064734248.1">
    <property type="nucleotide sequence ID" value="XM_064868751.1"/>
</dbReference>
<sequence>MPLFVLVLVILMAVPTSTGLIDIIQEIMSTIRFYRDNTSSSEITPFIYTGLPYICLLVIILLPSIACVYLYREVNRQKRSRNELESHYLQRLSRADRKAFDHTMGQKFYRRKYEACLQEYSHLQTQLAEAQCPHGKIVIGPDGSVTHTCCEEIFHLRRQIAVLGIQLAEKRRIRNLPARAKTIGEVMDSMVITPERWEPLLERVLPGLLARVKAMPEDIQKTIRSLKATVRSMEAKVKTLEASNDELHTQTWIDAKKAWDILVDKEELQSLVDEKDKKIRSLQTEADVKDKKASRMEHEAEEKDELIRSLESDLKDKITAEDRLKSRATEDEKRLSQESDKVARLQNENSDLKTQLAKKEESSRIEVAANQPTTIEAADTGLDESQAREIERLSALWDQGRLQEVAETRGNRIQDLEDGQRDTVANNASLQASAAMKDEQIRQLQLQLTPTAQSINSTSSGEHYETLDHVTRQAVAILGSLSVFPPAESTVTDLMGHINDTVETLKQDHEPLQKLRTSLVSLQNLLPDHQLDAIPGAIENEVDRMQKELSQLRQENANLSDELGMERAIREMTDGDNNNKEKEITKLEKTVKTLQDRVKQYDIQLGNLNNGFADLNMKAAQFEDENKQLRRRLSAANSDIADARDKINSLEAQITGLNDTKKDLGKSLRDSRVYAEKLRKDMEAIDKMLNNNKIGSPRERTTLRMVSLIQTYNDGKSRDTVLNNILDYFRQKNLSQNECTRRDGPLRQHQTPCRRYTWCLAFLG</sequence>
<feature type="region of interest" description="Disordered" evidence="2">
    <location>
        <begin position="325"/>
        <end position="359"/>
    </location>
</feature>
<evidence type="ECO:0000256" key="3">
    <source>
        <dbReference type="SAM" id="Phobius"/>
    </source>
</evidence>
<keyword evidence="3" id="KW-1133">Transmembrane helix</keyword>
<dbReference type="PANTHER" id="PTHR23159:SF60">
    <property type="entry name" value="SPINDLE ASSEMBLY ABNORMAL PROTEIN 4"/>
    <property type="match status" value="1"/>
</dbReference>
<feature type="compositionally biased region" description="Basic and acidic residues" evidence="2">
    <location>
        <begin position="286"/>
        <end position="305"/>
    </location>
</feature>
<dbReference type="SUPFAM" id="SSF90257">
    <property type="entry name" value="Myosin rod fragments"/>
    <property type="match status" value="1"/>
</dbReference>
<keyword evidence="6" id="KW-1185">Reference proteome</keyword>
<proteinExistence type="predicted"/>
<feature type="compositionally biased region" description="Basic and acidic residues" evidence="2">
    <location>
        <begin position="325"/>
        <end position="343"/>
    </location>
</feature>
<organism evidence="5 6">
    <name type="scientific">Knufia obscura</name>
    <dbReference type="NCBI Taxonomy" id="1635080"/>
    <lineage>
        <taxon>Eukaryota</taxon>
        <taxon>Fungi</taxon>
        <taxon>Dikarya</taxon>
        <taxon>Ascomycota</taxon>
        <taxon>Pezizomycotina</taxon>
        <taxon>Eurotiomycetes</taxon>
        <taxon>Chaetothyriomycetidae</taxon>
        <taxon>Chaetothyriales</taxon>
        <taxon>Trichomeriaceae</taxon>
        <taxon>Knufia</taxon>
    </lineage>
</organism>
<keyword evidence="4" id="KW-0732">Signal</keyword>
<feature type="region of interest" description="Disordered" evidence="2">
    <location>
        <begin position="284"/>
        <end position="305"/>
    </location>
</feature>
<gene>
    <name evidence="5" type="ORF">PMZ80_000298</name>
</gene>
<keyword evidence="3" id="KW-0472">Membrane</keyword>
<dbReference type="Proteomes" id="UP001334248">
    <property type="component" value="Unassembled WGS sequence"/>
</dbReference>
<feature type="chain" id="PRO_5046223330" evidence="4">
    <location>
        <begin position="20"/>
        <end position="764"/>
    </location>
</feature>
<feature type="coiled-coil region" evidence="1">
    <location>
        <begin position="538"/>
        <end position="660"/>
    </location>
</feature>
<evidence type="ECO:0000256" key="4">
    <source>
        <dbReference type="SAM" id="SignalP"/>
    </source>
</evidence>
<dbReference type="Gene3D" id="1.10.287.1490">
    <property type="match status" value="1"/>
</dbReference>
<keyword evidence="3" id="KW-0812">Transmembrane</keyword>
<evidence type="ECO:0000256" key="1">
    <source>
        <dbReference type="SAM" id="Coils"/>
    </source>
</evidence>
<dbReference type="GeneID" id="89993747"/>
<evidence type="ECO:0000256" key="2">
    <source>
        <dbReference type="SAM" id="MobiDB-lite"/>
    </source>
</evidence>
<name>A0ABR0S113_9EURO</name>